<organism evidence="1 2">
    <name type="scientific">Pelodiscus sinensis</name>
    <name type="common">Chinese softshell turtle</name>
    <name type="synonym">Trionyx sinensis</name>
    <dbReference type="NCBI Taxonomy" id="13735"/>
    <lineage>
        <taxon>Eukaryota</taxon>
        <taxon>Metazoa</taxon>
        <taxon>Chordata</taxon>
        <taxon>Craniata</taxon>
        <taxon>Vertebrata</taxon>
        <taxon>Euteleostomi</taxon>
        <taxon>Archelosauria</taxon>
        <taxon>Testudinata</taxon>
        <taxon>Testudines</taxon>
        <taxon>Cryptodira</taxon>
        <taxon>Trionychia</taxon>
        <taxon>Trionychidae</taxon>
        <taxon>Pelodiscus</taxon>
    </lineage>
</organism>
<dbReference type="PANTHER" id="PTHR45913:SF19">
    <property type="entry name" value="LOW QUALITY PROTEIN: ZINC FINGER BED DOMAIN-CONTAINING PROTEIN 5-LIKE"/>
    <property type="match status" value="1"/>
</dbReference>
<dbReference type="OMA" id="TTLCEEM"/>
<reference evidence="2" key="2">
    <citation type="journal article" date="2013" name="Nat. Genet.">
        <title>The draft genomes of soft-shell turtle and green sea turtle yield insights into the development and evolution of the turtle-specific body plan.</title>
        <authorList>
            <person name="Wang Z."/>
            <person name="Pascual-Anaya J."/>
            <person name="Zadissa A."/>
            <person name="Li W."/>
            <person name="Niimura Y."/>
            <person name="Huang Z."/>
            <person name="Li C."/>
            <person name="White S."/>
            <person name="Xiong Z."/>
            <person name="Fang D."/>
            <person name="Wang B."/>
            <person name="Ming Y."/>
            <person name="Chen Y."/>
            <person name="Zheng Y."/>
            <person name="Kuraku S."/>
            <person name="Pignatelli M."/>
            <person name="Herrero J."/>
            <person name="Beal K."/>
            <person name="Nozawa M."/>
            <person name="Li Q."/>
            <person name="Wang J."/>
            <person name="Zhang H."/>
            <person name="Yu L."/>
            <person name="Shigenobu S."/>
            <person name="Wang J."/>
            <person name="Liu J."/>
            <person name="Flicek P."/>
            <person name="Searle S."/>
            <person name="Wang J."/>
            <person name="Kuratani S."/>
            <person name="Yin Y."/>
            <person name="Aken B."/>
            <person name="Zhang G."/>
            <person name="Irie N."/>
        </authorList>
    </citation>
    <scope>NUCLEOTIDE SEQUENCE [LARGE SCALE GENOMIC DNA]</scope>
    <source>
        <strain evidence="2">Daiwa-1</strain>
    </source>
</reference>
<protein>
    <recommendedName>
        <fullName evidence="3">DUF4371 domain-containing protein</fullName>
    </recommendedName>
</protein>
<proteinExistence type="predicted"/>
<dbReference type="EMBL" id="AGCU01063499">
    <property type="status" value="NOT_ANNOTATED_CDS"/>
    <property type="molecule type" value="Genomic_DNA"/>
</dbReference>
<dbReference type="Proteomes" id="UP000007267">
    <property type="component" value="Unassembled WGS sequence"/>
</dbReference>
<dbReference type="PANTHER" id="PTHR45913">
    <property type="entry name" value="EPM2A-INTERACTING PROTEIN 1"/>
    <property type="match status" value="1"/>
</dbReference>
<reference evidence="1" key="3">
    <citation type="submission" date="2025-08" db="UniProtKB">
        <authorList>
            <consortium name="Ensembl"/>
        </authorList>
    </citation>
    <scope>IDENTIFICATION</scope>
</reference>
<dbReference type="Ensembl" id="ENSPSIT00000008225.1">
    <property type="protein sequence ID" value="ENSPSIP00000008182.1"/>
    <property type="gene ID" value="ENSPSIG00000007509.1"/>
</dbReference>
<reference evidence="1" key="4">
    <citation type="submission" date="2025-09" db="UniProtKB">
        <authorList>
            <consortium name="Ensembl"/>
        </authorList>
    </citation>
    <scope>IDENTIFICATION</scope>
</reference>
<evidence type="ECO:0008006" key="3">
    <source>
        <dbReference type="Google" id="ProtNLM"/>
    </source>
</evidence>
<dbReference type="HOGENOM" id="CLU_021316_5_0_1"/>
<evidence type="ECO:0000313" key="1">
    <source>
        <dbReference type="Ensembl" id="ENSPSIP00000008182.1"/>
    </source>
</evidence>
<dbReference type="eggNOG" id="ENOG502QT83">
    <property type="taxonomic scope" value="Eukaryota"/>
</dbReference>
<sequence>NENLVLALYEVSKLIAKTGYPHTVGERLILPALHIITSCIYGGKKGNQLGSLSFSNNTVKRRIEEMAKNIEEMLIHRIQNSQFFALQLDKSTDANLMCFFRYNYESSIQEDLLFCKPLPTRTTAAEIFKLINYFIIQSDIDWKKCVGLSSDGARAMAESRTGLVPRIRAVVPDCVWVHCNIHREVLAVKTMPSLLSSTLQECVKFINYIKSRPLNSRIFTALCNKLGSEHEHLLLHYKVRWLSKGNIFKRLFEMKDEVLLFLEFKDRFHEFDWLTMVPYLSDIFCLLNDLSLNLQGTKINIFKVQEKVEKLCLLAQQVNKRNFKSFCILNAISAAIQEHFLGLISSLNEYLPPIDASKMWIKNPFTVGTENEILQLSASEVDSLIELSSDSALKENFDKLSLIDFWLSCRNEYSHLSEKEVKFLMPFILTYKCETSFSSLVFFKNKYRNRLNVESDLRIKLSSFAPDIKLLCDAKQHHPSH</sequence>
<dbReference type="SUPFAM" id="SSF53098">
    <property type="entry name" value="Ribonuclease H-like"/>
    <property type="match status" value="1"/>
</dbReference>
<reference evidence="2" key="1">
    <citation type="submission" date="2011-10" db="EMBL/GenBank/DDBJ databases">
        <authorList>
            <consortium name="Soft-shell Turtle Genome Consortium"/>
        </authorList>
    </citation>
    <scope>NUCLEOTIDE SEQUENCE [LARGE SCALE GENOMIC DNA]</scope>
    <source>
        <strain evidence="2">Daiwa-1</strain>
    </source>
</reference>
<name>K7FJH2_PELSI</name>
<dbReference type="InterPro" id="IPR012337">
    <property type="entry name" value="RNaseH-like_sf"/>
</dbReference>
<accession>K7FJH2</accession>
<dbReference type="AlphaFoldDB" id="K7FJH2"/>
<evidence type="ECO:0000313" key="2">
    <source>
        <dbReference type="Proteomes" id="UP000007267"/>
    </source>
</evidence>
<keyword evidence="2" id="KW-1185">Reference proteome</keyword>
<dbReference type="GeneTree" id="ENSGT00940000160436"/>